<dbReference type="EMBL" id="EAAA01002742">
    <property type="status" value="NOT_ANNOTATED_CDS"/>
    <property type="molecule type" value="Genomic_DNA"/>
</dbReference>
<accession>A0A1W2WL77</accession>
<dbReference type="RefSeq" id="XP_002129547.1">
    <property type="nucleotide sequence ID" value="XM_002129511.4"/>
</dbReference>
<keyword evidence="1" id="KW-0472">Membrane</keyword>
<reference evidence="2" key="4">
    <citation type="submission" date="2025-09" db="UniProtKB">
        <authorList>
            <consortium name="Ensembl"/>
        </authorList>
    </citation>
    <scope>IDENTIFICATION</scope>
</reference>
<proteinExistence type="predicted"/>
<dbReference type="InParanoid" id="H2XTW2"/>
<keyword evidence="1" id="KW-0812">Transmembrane</keyword>
<evidence type="ECO:0000313" key="2">
    <source>
        <dbReference type="Ensembl" id="ENSCINP00000033096.1"/>
    </source>
</evidence>
<keyword evidence="1" id="KW-1133">Transmembrane helix</keyword>
<reference evidence="2" key="2">
    <citation type="journal article" date="2008" name="Genome Biol.">
        <title>Improved genome assembly and evidence-based global gene model set for the chordate Ciona intestinalis: new insight into intron and operon populations.</title>
        <authorList>
            <person name="Satou Y."/>
            <person name="Mineta K."/>
            <person name="Ogasawara M."/>
            <person name="Sasakura Y."/>
            <person name="Shoguchi E."/>
            <person name="Ueno K."/>
            <person name="Yamada L."/>
            <person name="Matsumoto J."/>
            <person name="Wasserscheid J."/>
            <person name="Dewar K."/>
            <person name="Wiley G.B."/>
            <person name="Macmil S.L."/>
            <person name="Roe B.A."/>
            <person name="Zeller R.W."/>
            <person name="Hastings K.E."/>
            <person name="Lemaire P."/>
            <person name="Lindquist E."/>
            <person name="Endo T."/>
            <person name="Hotta K."/>
            <person name="Inaba K."/>
        </authorList>
    </citation>
    <scope>NUCLEOTIDE SEQUENCE [LARGE SCALE GENOMIC DNA]</scope>
    <source>
        <strain evidence="2">wild type</strain>
    </source>
</reference>
<name>H2XTW2_CIOIN</name>
<evidence type="ECO:0000256" key="1">
    <source>
        <dbReference type="SAM" id="Phobius"/>
    </source>
</evidence>
<evidence type="ECO:0000313" key="3">
    <source>
        <dbReference type="Proteomes" id="UP000008144"/>
    </source>
</evidence>
<reference evidence="2" key="3">
    <citation type="submission" date="2025-08" db="UniProtKB">
        <authorList>
            <consortium name="Ensembl"/>
        </authorList>
    </citation>
    <scope>IDENTIFICATION</scope>
</reference>
<dbReference type="Proteomes" id="UP000008144">
    <property type="component" value="Chromosome 8"/>
</dbReference>
<reference evidence="3" key="1">
    <citation type="journal article" date="2002" name="Science">
        <title>The draft genome of Ciona intestinalis: insights into chordate and vertebrate origins.</title>
        <authorList>
            <person name="Dehal P."/>
            <person name="Satou Y."/>
            <person name="Campbell R.K."/>
            <person name="Chapman J."/>
            <person name="Degnan B."/>
            <person name="De Tomaso A."/>
            <person name="Davidson B."/>
            <person name="Di Gregorio A."/>
            <person name="Gelpke M."/>
            <person name="Goodstein D.M."/>
            <person name="Harafuji N."/>
            <person name="Hastings K.E."/>
            <person name="Ho I."/>
            <person name="Hotta K."/>
            <person name="Huang W."/>
            <person name="Kawashima T."/>
            <person name="Lemaire P."/>
            <person name="Martinez D."/>
            <person name="Meinertzhagen I.A."/>
            <person name="Necula S."/>
            <person name="Nonaka M."/>
            <person name="Putnam N."/>
            <person name="Rash S."/>
            <person name="Saiga H."/>
            <person name="Satake M."/>
            <person name="Terry A."/>
            <person name="Yamada L."/>
            <person name="Wang H.G."/>
            <person name="Awazu S."/>
            <person name="Azumi K."/>
            <person name="Boore J."/>
            <person name="Branno M."/>
            <person name="Chin-Bow S."/>
            <person name="DeSantis R."/>
            <person name="Doyle S."/>
            <person name="Francino P."/>
            <person name="Keys D.N."/>
            <person name="Haga S."/>
            <person name="Hayashi H."/>
            <person name="Hino K."/>
            <person name="Imai K.S."/>
            <person name="Inaba K."/>
            <person name="Kano S."/>
            <person name="Kobayashi K."/>
            <person name="Kobayashi M."/>
            <person name="Lee B.I."/>
            <person name="Makabe K.W."/>
            <person name="Manohar C."/>
            <person name="Matassi G."/>
            <person name="Medina M."/>
            <person name="Mochizuki Y."/>
            <person name="Mount S."/>
            <person name="Morishita T."/>
            <person name="Miura S."/>
            <person name="Nakayama A."/>
            <person name="Nishizaka S."/>
            <person name="Nomoto H."/>
            <person name="Ohta F."/>
            <person name="Oishi K."/>
            <person name="Rigoutsos I."/>
            <person name="Sano M."/>
            <person name="Sasaki A."/>
            <person name="Sasakura Y."/>
            <person name="Shoguchi E."/>
            <person name="Shin-i T."/>
            <person name="Spagnuolo A."/>
            <person name="Stainier D."/>
            <person name="Suzuki M.M."/>
            <person name="Tassy O."/>
            <person name="Takatori N."/>
            <person name="Tokuoka M."/>
            <person name="Yagi K."/>
            <person name="Yoshizaki F."/>
            <person name="Wada S."/>
            <person name="Zhang C."/>
            <person name="Hyatt P.D."/>
            <person name="Larimer F."/>
            <person name="Detter C."/>
            <person name="Doggett N."/>
            <person name="Glavina T."/>
            <person name="Hawkins T."/>
            <person name="Richardson P."/>
            <person name="Lucas S."/>
            <person name="Kohara Y."/>
            <person name="Levine M."/>
            <person name="Satoh N."/>
            <person name="Rokhsar D.S."/>
        </authorList>
    </citation>
    <scope>NUCLEOTIDE SEQUENCE [LARGE SCALE GENOMIC DNA]</scope>
</reference>
<organism evidence="2 3">
    <name type="scientific">Ciona intestinalis</name>
    <name type="common">Transparent sea squirt</name>
    <name type="synonym">Ascidia intestinalis</name>
    <dbReference type="NCBI Taxonomy" id="7719"/>
    <lineage>
        <taxon>Eukaryota</taxon>
        <taxon>Metazoa</taxon>
        <taxon>Chordata</taxon>
        <taxon>Tunicata</taxon>
        <taxon>Ascidiacea</taxon>
        <taxon>Phlebobranchia</taxon>
        <taxon>Cionidae</taxon>
        <taxon>Ciona</taxon>
    </lineage>
</organism>
<accession>H2XTW2</accession>
<keyword evidence="3" id="KW-1185">Reference proteome</keyword>
<dbReference type="Ensembl" id="ENSCINT00000036610.1">
    <property type="protein sequence ID" value="ENSCINP00000033096.1"/>
    <property type="gene ID" value="ENSCING00000020215.1"/>
</dbReference>
<dbReference type="KEGG" id="cin:100184058"/>
<gene>
    <name evidence="2" type="primary">LOC100184058</name>
</gene>
<dbReference type="HOGENOM" id="CLU_1906008_0_0_1"/>
<protein>
    <submittedName>
        <fullName evidence="2">Uncharacterized LOC100184058</fullName>
    </submittedName>
</protein>
<sequence>MNKSKLSRGGLGLKLGLVVVISLLVLATSVESRRRMSRMQLKEFVCRRCWSKLYHRCYYGVGLSKRSISESEANYEPEASLEQTSLVSQDTLDLFNGHQRTKRSAGRVRRSGRRRYYRFRINCHICQINCFRK</sequence>
<dbReference type="AlphaFoldDB" id="H2XTW2"/>
<dbReference type="GeneID" id="100184058"/>
<feature type="transmembrane region" description="Helical" evidence="1">
    <location>
        <begin position="12"/>
        <end position="30"/>
    </location>
</feature>